<accession>A0ABP1BFD5</accession>
<evidence type="ECO:0000313" key="8">
    <source>
        <dbReference type="EMBL" id="CAK9874107.1"/>
    </source>
</evidence>
<dbReference type="PROSITE" id="PS50011">
    <property type="entry name" value="PROTEIN_KINASE_DOM"/>
    <property type="match status" value="1"/>
</dbReference>
<dbReference type="SUPFAM" id="SSF56112">
    <property type="entry name" value="Protein kinase-like (PK-like)"/>
    <property type="match status" value="1"/>
</dbReference>
<evidence type="ECO:0000256" key="4">
    <source>
        <dbReference type="ARBA" id="ARBA00022840"/>
    </source>
</evidence>
<keyword evidence="6" id="KW-0723">Serine/threonine-protein kinase</keyword>
<reference evidence="8" key="1">
    <citation type="submission" date="2024-03" db="EMBL/GenBank/DDBJ databases">
        <authorList>
            <consortium name="ELIXIR-Norway"/>
            <consortium name="Elixir Norway"/>
        </authorList>
    </citation>
    <scope>NUCLEOTIDE SEQUENCE</scope>
</reference>
<evidence type="ECO:0000313" key="9">
    <source>
        <dbReference type="Proteomes" id="UP001497522"/>
    </source>
</evidence>
<dbReference type="Proteomes" id="UP001497522">
    <property type="component" value="Chromosome 4"/>
</dbReference>
<keyword evidence="3" id="KW-0418">Kinase</keyword>
<evidence type="ECO:0000256" key="5">
    <source>
        <dbReference type="PROSITE-ProRule" id="PRU10141"/>
    </source>
</evidence>
<sequence length="268" mass="30303">MYHPVSHLWHADVQKTFRIDIDSLISSIEDKRGQFSTSEFEKLAHCVLEKLKAEISSHEHPYKIDISRDVEILYEHSLGSGSFANVFKCKFLGVLAAAKVFHTNCIDMQAMEKEAKLFSELRHPNVLQFIGYGVKGCESVIVSELMSKDLRTYLDAKKKNAGQGPPLPLLVAINIMLQVAEAMNYLHEMGVIHRDLKAKNVLINVLEDQVGRLSSPSVQTKLADFGESKSKLHDSRFTTRPVGTARWRAPEVFEDEANREIHKISRCV</sequence>
<keyword evidence="2 5" id="KW-0547">Nucleotide-binding</keyword>
<gene>
    <name evidence="8" type="ORF">CSSPJE1EN2_LOCUS16548</name>
</gene>
<dbReference type="EMBL" id="OZ023705">
    <property type="protein sequence ID" value="CAK9874107.1"/>
    <property type="molecule type" value="Genomic_DNA"/>
</dbReference>
<proteinExistence type="inferred from homology"/>
<dbReference type="InterPro" id="IPR000719">
    <property type="entry name" value="Prot_kinase_dom"/>
</dbReference>
<evidence type="ECO:0000259" key="7">
    <source>
        <dbReference type="PROSITE" id="PS50011"/>
    </source>
</evidence>
<dbReference type="InterPro" id="IPR008271">
    <property type="entry name" value="Ser/Thr_kinase_AS"/>
</dbReference>
<dbReference type="InterPro" id="IPR017441">
    <property type="entry name" value="Protein_kinase_ATP_BS"/>
</dbReference>
<evidence type="ECO:0000256" key="2">
    <source>
        <dbReference type="ARBA" id="ARBA00022741"/>
    </source>
</evidence>
<dbReference type="PANTHER" id="PTHR44329">
    <property type="entry name" value="SERINE/THREONINE-PROTEIN KINASE TNNI3K-RELATED"/>
    <property type="match status" value="1"/>
</dbReference>
<feature type="binding site" evidence="5">
    <location>
        <position position="99"/>
    </location>
    <ligand>
        <name>ATP</name>
        <dbReference type="ChEBI" id="CHEBI:30616"/>
    </ligand>
</feature>
<dbReference type="InterPro" id="IPR051681">
    <property type="entry name" value="Ser/Thr_Kinases-Pseudokinases"/>
</dbReference>
<keyword evidence="1" id="KW-0808">Transferase</keyword>
<dbReference type="Pfam" id="PF00069">
    <property type="entry name" value="Pkinase"/>
    <property type="match status" value="1"/>
</dbReference>
<evidence type="ECO:0000256" key="1">
    <source>
        <dbReference type="ARBA" id="ARBA00022679"/>
    </source>
</evidence>
<evidence type="ECO:0000256" key="6">
    <source>
        <dbReference type="RuleBase" id="RU000304"/>
    </source>
</evidence>
<dbReference type="PROSITE" id="PS00107">
    <property type="entry name" value="PROTEIN_KINASE_ATP"/>
    <property type="match status" value="1"/>
</dbReference>
<name>A0ABP1BFD5_9BRYO</name>
<dbReference type="InterPro" id="IPR011009">
    <property type="entry name" value="Kinase-like_dom_sf"/>
</dbReference>
<dbReference type="Gene3D" id="3.30.200.20">
    <property type="entry name" value="Phosphorylase Kinase, domain 1"/>
    <property type="match status" value="1"/>
</dbReference>
<comment type="similarity">
    <text evidence="6">Belongs to the protein kinase superfamily.</text>
</comment>
<dbReference type="SMART" id="SM00220">
    <property type="entry name" value="S_TKc"/>
    <property type="match status" value="1"/>
</dbReference>
<keyword evidence="4 5" id="KW-0067">ATP-binding</keyword>
<protein>
    <recommendedName>
        <fullName evidence="7">Protein kinase domain-containing protein</fullName>
    </recommendedName>
</protein>
<dbReference type="PANTHER" id="PTHR44329:SF260">
    <property type="entry name" value="PROTEIN KINASE DOMAIN-CONTAINING PROTEIN"/>
    <property type="match status" value="1"/>
</dbReference>
<keyword evidence="9" id="KW-1185">Reference proteome</keyword>
<dbReference type="PROSITE" id="PS00108">
    <property type="entry name" value="PROTEIN_KINASE_ST"/>
    <property type="match status" value="1"/>
</dbReference>
<feature type="domain" description="Protein kinase" evidence="7">
    <location>
        <begin position="72"/>
        <end position="268"/>
    </location>
</feature>
<evidence type="ECO:0000256" key="3">
    <source>
        <dbReference type="ARBA" id="ARBA00022777"/>
    </source>
</evidence>
<organism evidence="8 9">
    <name type="scientific">Sphagnum jensenii</name>
    <dbReference type="NCBI Taxonomy" id="128206"/>
    <lineage>
        <taxon>Eukaryota</taxon>
        <taxon>Viridiplantae</taxon>
        <taxon>Streptophyta</taxon>
        <taxon>Embryophyta</taxon>
        <taxon>Bryophyta</taxon>
        <taxon>Sphagnophytina</taxon>
        <taxon>Sphagnopsida</taxon>
        <taxon>Sphagnales</taxon>
        <taxon>Sphagnaceae</taxon>
        <taxon>Sphagnum</taxon>
    </lineage>
</organism>
<dbReference type="Gene3D" id="1.10.510.10">
    <property type="entry name" value="Transferase(Phosphotransferase) domain 1"/>
    <property type="match status" value="1"/>
</dbReference>